<keyword evidence="2" id="KW-1185">Reference proteome</keyword>
<dbReference type="Proteomes" id="UP001060245">
    <property type="component" value="Chromosome"/>
</dbReference>
<name>A0ACD4B8B8_MICMQ</name>
<protein>
    <submittedName>
        <fullName evidence="1">Metalloregulator ArsR/SmtB family transcription factor</fullName>
    </submittedName>
</protein>
<evidence type="ECO:0000313" key="1">
    <source>
        <dbReference type="EMBL" id="UTT53950.1"/>
    </source>
</evidence>
<accession>A0ACD4B8B8</accession>
<sequence>MKPEEGLDATADLFKVLGSRSRLLLLRLLASEPASVGTLTTRSGMSQPLVSQHLRTLRLASIVTVSRNGREAIYRLADHHIAHIVDDALAHTLEENPLQEGASDEHH</sequence>
<reference evidence="1" key="1">
    <citation type="submission" date="2022-07" db="EMBL/GenBank/DDBJ databases">
        <title>Complete genome of DND4.</title>
        <authorList>
            <person name="Cao G."/>
        </authorList>
    </citation>
    <scope>NUCLEOTIDE SEQUENCE</scope>
    <source>
        <strain evidence="1">DND4</strain>
    </source>
</reference>
<organism evidence="1 2">
    <name type="scientific">Microbacterium maritypicum</name>
    <name type="common">Microbacterium liquefaciens</name>
    <dbReference type="NCBI Taxonomy" id="33918"/>
    <lineage>
        <taxon>Bacteria</taxon>
        <taxon>Bacillati</taxon>
        <taxon>Actinomycetota</taxon>
        <taxon>Actinomycetes</taxon>
        <taxon>Micrococcales</taxon>
        <taxon>Microbacteriaceae</taxon>
        <taxon>Microbacterium</taxon>
    </lineage>
</organism>
<evidence type="ECO:0000313" key="2">
    <source>
        <dbReference type="Proteomes" id="UP001060245"/>
    </source>
</evidence>
<gene>
    <name evidence="1" type="ORF">NMQ05_05040</name>
</gene>
<dbReference type="EMBL" id="CP101471">
    <property type="protein sequence ID" value="UTT53950.1"/>
    <property type="molecule type" value="Genomic_DNA"/>
</dbReference>
<proteinExistence type="predicted"/>